<dbReference type="GO" id="GO:0005524">
    <property type="term" value="F:ATP binding"/>
    <property type="evidence" value="ECO:0007669"/>
    <property type="project" value="UniProtKB-KW"/>
</dbReference>
<reference evidence="7 8" key="1">
    <citation type="submission" date="2018-11" db="EMBL/GenBank/DDBJ databases">
        <title>Trebonia kvetii gen.nov., sp.nov., a novel acidophilic actinobacterium, and proposal of the new actinobacterial family Treboniaceae fam. nov.</title>
        <authorList>
            <person name="Rapoport D."/>
            <person name="Sagova-Mareckova M."/>
            <person name="Sedlacek I."/>
            <person name="Provaznik J."/>
            <person name="Kralova S."/>
            <person name="Pavlinic D."/>
            <person name="Benes V."/>
            <person name="Kopecky J."/>
        </authorList>
    </citation>
    <scope>NUCLEOTIDE SEQUENCE [LARGE SCALE GENOMIC DNA]</scope>
    <source>
        <strain evidence="7 8">15Tr583</strain>
    </source>
</reference>
<dbReference type="InterPro" id="IPR017871">
    <property type="entry name" value="ABC_transporter-like_CS"/>
</dbReference>
<evidence type="ECO:0000313" key="8">
    <source>
        <dbReference type="Proteomes" id="UP000460272"/>
    </source>
</evidence>
<sequence length="257" mass="27000">MAVNSPAGARAAQPHGAASLAVEDLVAGYGDVLALDRVTISATAAGITAVLGANGAGKTTLLRAISGMVRPRRGRILLNGANQAGRSPEDMARAGITHVPEGHGVIAELTVEENLRLGMMSWPGMTSRRADRAAALAEAYERFRVLADRRRKLAASLSGGERQMLVIARALVARPRVLLLDEPSLGLAPRVMTQVMDMVMRLSKESGITTVLVEQNARAALAIADHGVVLNVGRVVAAADARTLAADVALRHHYLGF</sequence>
<dbReference type="PANTHER" id="PTHR43820">
    <property type="entry name" value="HIGH-AFFINITY BRANCHED-CHAIN AMINO ACID TRANSPORT ATP-BINDING PROTEIN LIVF"/>
    <property type="match status" value="1"/>
</dbReference>
<dbReference type="PROSITE" id="PS00211">
    <property type="entry name" value="ABC_TRANSPORTER_1"/>
    <property type="match status" value="1"/>
</dbReference>
<dbReference type="PROSITE" id="PS50893">
    <property type="entry name" value="ABC_TRANSPORTER_2"/>
    <property type="match status" value="1"/>
</dbReference>
<evidence type="ECO:0000256" key="5">
    <source>
        <dbReference type="ARBA" id="ARBA00022970"/>
    </source>
</evidence>
<comment type="similarity">
    <text evidence="1">Belongs to the ABC transporter superfamily.</text>
</comment>
<dbReference type="Gene3D" id="3.40.50.300">
    <property type="entry name" value="P-loop containing nucleotide triphosphate hydrolases"/>
    <property type="match status" value="1"/>
</dbReference>
<dbReference type="Pfam" id="PF00005">
    <property type="entry name" value="ABC_tran"/>
    <property type="match status" value="1"/>
</dbReference>
<evidence type="ECO:0000256" key="1">
    <source>
        <dbReference type="ARBA" id="ARBA00005417"/>
    </source>
</evidence>
<dbReference type="Proteomes" id="UP000460272">
    <property type="component" value="Unassembled WGS sequence"/>
</dbReference>
<dbReference type="EMBL" id="RPFW01000002">
    <property type="protein sequence ID" value="TVZ04992.1"/>
    <property type="molecule type" value="Genomic_DNA"/>
</dbReference>
<proteinExistence type="inferred from homology"/>
<evidence type="ECO:0000259" key="6">
    <source>
        <dbReference type="PROSITE" id="PS50893"/>
    </source>
</evidence>
<dbReference type="InterPro" id="IPR003439">
    <property type="entry name" value="ABC_transporter-like_ATP-bd"/>
</dbReference>
<dbReference type="AlphaFoldDB" id="A0A6P2C0T0"/>
<feature type="domain" description="ABC transporter" evidence="6">
    <location>
        <begin position="20"/>
        <end position="257"/>
    </location>
</feature>
<dbReference type="OrthoDB" id="9776369at2"/>
<dbReference type="SUPFAM" id="SSF52540">
    <property type="entry name" value="P-loop containing nucleoside triphosphate hydrolases"/>
    <property type="match status" value="1"/>
</dbReference>
<comment type="caution">
    <text evidence="7">The sequence shown here is derived from an EMBL/GenBank/DDBJ whole genome shotgun (WGS) entry which is preliminary data.</text>
</comment>
<dbReference type="GO" id="GO:0015658">
    <property type="term" value="F:branched-chain amino acid transmembrane transporter activity"/>
    <property type="evidence" value="ECO:0007669"/>
    <property type="project" value="TreeGrafter"/>
</dbReference>
<keyword evidence="5" id="KW-0029">Amino-acid transport</keyword>
<dbReference type="SMART" id="SM00382">
    <property type="entry name" value="AAA"/>
    <property type="match status" value="1"/>
</dbReference>
<evidence type="ECO:0000256" key="4">
    <source>
        <dbReference type="ARBA" id="ARBA00022840"/>
    </source>
</evidence>
<dbReference type="PANTHER" id="PTHR43820:SF4">
    <property type="entry name" value="HIGH-AFFINITY BRANCHED-CHAIN AMINO ACID TRANSPORT ATP-BINDING PROTEIN LIVF"/>
    <property type="match status" value="1"/>
</dbReference>
<evidence type="ECO:0000313" key="7">
    <source>
        <dbReference type="EMBL" id="TVZ04992.1"/>
    </source>
</evidence>
<evidence type="ECO:0000256" key="2">
    <source>
        <dbReference type="ARBA" id="ARBA00022448"/>
    </source>
</evidence>
<keyword evidence="8" id="KW-1185">Reference proteome</keyword>
<keyword evidence="3" id="KW-0547">Nucleotide-binding</keyword>
<name>A0A6P2C0T0_9ACTN</name>
<dbReference type="InterPro" id="IPR052156">
    <property type="entry name" value="BCAA_Transport_ATP-bd_LivF"/>
</dbReference>
<keyword evidence="4 7" id="KW-0067">ATP-binding</keyword>
<keyword evidence="2" id="KW-0813">Transport</keyword>
<dbReference type="InterPro" id="IPR003593">
    <property type="entry name" value="AAA+_ATPase"/>
</dbReference>
<dbReference type="GO" id="GO:0015807">
    <property type="term" value="P:L-amino acid transport"/>
    <property type="evidence" value="ECO:0007669"/>
    <property type="project" value="TreeGrafter"/>
</dbReference>
<dbReference type="GO" id="GO:0016887">
    <property type="term" value="F:ATP hydrolysis activity"/>
    <property type="evidence" value="ECO:0007669"/>
    <property type="project" value="InterPro"/>
</dbReference>
<gene>
    <name evidence="7" type="ORF">EAS64_10210</name>
</gene>
<organism evidence="7 8">
    <name type="scientific">Trebonia kvetii</name>
    <dbReference type="NCBI Taxonomy" id="2480626"/>
    <lineage>
        <taxon>Bacteria</taxon>
        <taxon>Bacillati</taxon>
        <taxon>Actinomycetota</taxon>
        <taxon>Actinomycetes</taxon>
        <taxon>Streptosporangiales</taxon>
        <taxon>Treboniaceae</taxon>
        <taxon>Trebonia</taxon>
    </lineage>
</organism>
<dbReference type="InterPro" id="IPR027417">
    <property type="entry name" value="P-loop_NTPase"/>
</dbReference>
<protein>
    <submittedName>
        <fullName evidence="7">ABC transporter ATP-binding protein</fullName>
    </submittedName>
</protein>
<accession>A0A6P2C0T0</accession>
<dbReference type="CDD" id="cd03224">
    <property type="entry name" value="ABC_TM1139_LivF_branched"/>
    <property type="match status" value="1"/>
</dbReference>
<evidence type="ECO:0000256" key="3">
    <source>
        <dbReference type="ARBA" id="ARBA00022741"/>
    </source>
</evidence>